<dbReference type="Gene3D" id="3.40.50.300">
    <property type="entry name" value="P-loop containing nucleotide triphosphate hydrolases"/>
    <property type="match status" value="1"/>
</dbReference>
<dbReference type="InterPro" id="IPR041685">
    <property type="entry name" value="AAA_GajA/Old/RecF-like"/>
</dbReference>
<reference evidence="2 3" key="1">
    <citation type="submission" date="2020-08" db="EMBL/GenBank/DDBJ databases">
        <title>Edaphobacter telluris sp. nov. and Acidobacterium dinghuensis sp. nov., two acidobacteria isolated from forest soil.</title>
        <authorList>
            <person name="Fu J."/>
            <person name="Qiu L."/>
        </authorList>
    </citation>
    <scope>NUCLEOTIDE SEQUENCE [LARGE SCALE GENOMIC DNA]</scope>
    <source>
        <strain evidence="2">4Y35</strain>
    </source>
</reference>
<dbReference type="KEGG" id="adin:H7849_13075"/>
<feature type="domain" description="Endonuclease GajA/Old nuclease/RecF-like AAA" evidence="1">
    <location>
        <begin position="121"/>
        <end position="314"/>
    </location>
</feature>
<organism evidence="2 3">
    <name type="scientific">Alloacidobacterium dinghuense</name>
    <dbReference type="NCBI Taxonomy" id="2763107"/>
    <lineage>
        <taxon>Bacteria</taxon>
        <taxon>Pseudomonadati</taxon>
        <taxon>Acidobacteriota</taxon>
        <taxon>Terriglobia</taxon>
        <taxon>Terriglobales</taxon>
        <taxon>Acidobacteriaceae</taxon>
        <taxon>Alloacidobacterium</taxon>
    </lineage>
</organism>
<dbReference type="SUPFAM" id="SSF52540">
    <property type="entry name" value="P-loop containing nucleoside triphosphate hydrolases"/>
    <property type="match status" value="1"/>
</dbReference>
<keyword evidence="2" id="KW-0067">ATP-binding</keyword>
<dbReference type="Proteomes" id="UP000515312">
    <property type="component" value="Chromosome"/>
</dbReference>
<dbReference type="GO" id="GO:0005524">
    <property type="term" value="F:ATP binding"/>
    <property type="evidence" value="ECO:0007669"/>
    <property type="project" value="UniProtKB-KW"/>
</dbReference>
<gene>
    <name evidence="2" type="ORF">H7849_13075</name>
</gene>
<protein>
    <submittedName>
        <fullName evidence="2">ATP-binding protein</fullName>
    </submittedName>
</protein>
<evidence type="ECO:0000313" key="3">
    <source>
        <dbReference type="Proteomes" id="UP000515312"/>
    </source>
</evidence>
<evidence type="ECO:0000259" key="1">
    <source>
        <dbReference type="Pfam" id="PF13175"/>
    </source>
</evidence>
<keyword evidence="3" id="KW-1185">Reference proteome</keyword>
<dbReference type="AlphaFoldDB" id="A0A7G8BR01"/>
<dbReference type="InterPro" id="IPR051396">
    <property type="entry name" value="Bact_Antivir_Def_Nuclease"/>
</dbReference>
<dbReference type="CDD" id="cd00267">
    <property type="entry name" value="ABC_ATPase"/>
    <property type="match status" value="1"/>
</dbReference>
<keyword evidence="2" id="KW-0547">Nucleotide-binding</keyword>
<evidence type="ECO:0000313" key="2">
    <source>
        <dbReference type="EMBL" id="QNI34971.1"/>
    </source>
</evidence>
<dbReference type="PANTHER" id="PTHR43581">
    <property type="entry name" value="ATP/GTP PHOSPHATASE"/>
    <property type="match status" value="1"/>
</dbReference>
<name>A0A7G8BR01_9BACT</name>
<dbReference type="EMBL" id="CP060394">
    <property type="protein sequence ID" value="QNI34971.1"/>
    <property type="molecule type" value="Genomic_DNA"/>
</dbReference>
<sequence>MKGYDNVLASWLWVKEEIAGQFLLSKAGLSEVFEKENITWKTLKELHAALVKRSQNQAQAFTAAQTAANALPDADAKAKALDDAQLLQETAAAKTLREHLASVNNTGITKYIYDKYLVGSVPKFLYFDEYYQMEGQLNIEQLKQRQASNTLYDSDRPMIGLIDLARLNLDQLISTNRTEALLNKLEGTSNHLTKQVLKYWSQNRHLSVRFDVRPAKPNDPPGMQQGTNLWGLVYDSVHSATTRLGTRSKGFVWFFSFLAWFSQQRKTGGKIILLLDEPGLALHGTAQGDLLRYIEKELKPHHQVVYTTHSPFMVDSKHFDRVRVVEDKSTEIEDIHEEEIPGTKVYTDVLEVSEGSLFPLQGALGDTLSQTLFVGPNILIVEGVSDLLFLQTVSPLLESLGREGLSLAWTITPVGGSDKVPTFAALLGSQQDLNVATLIDIQQKDKQSIDNLYKKKLLQQKNVLTFADFIGKKEADIEDMFEADFYLKLVNAEYKATLQKPITLSDLPKRERVLASLDSYLQTSPLKDAAFNHYRPSRYFAEHIGTLATKLSPETLDRFEAAFKRLNALL</sequence>
<proteinExistence type="predicted"/>
<dbReference type="PANTHER" id="PTHR43581:SF3">
    <property type="entry name" value="AAA+ ATPASE DOMAIN-CONTAINING PROTEIN"/>
    <property type="match status" value="1"/>
</dbReference>
<accession>A0A7G8BR01</accession>
<dbReference type="InterPro" id="IPR027417">
    <property type="entry name" value="P-loop_NTPase"/>
</dbReference>
<dbReference type="Pfam" id="PF13175">
    <property type="entry name" value="AAA_15"/>
    <property type="match status" value="1"/>
</dbReference>